<proteinExistence type="predicted"/>
<dbReference type="EMBL" id="JASZZN010000007">
    <property type="protein sequence ID" value="MDM4016047.1"/>
    <property type="molecule type" value="Genomic_DNA"/>
</dbReference>
<comment type="caution">
    <text evidence="1">The sequence shown here is derived from an EMBL/GenBank/DDBJ whole genome shotgun (WGS) entry which is preliminary data.</text>
</comment>
<evidence type="ECO:0000313" key="1">
    <source>
        <dbReference type="EMBL" id="MDM4016047.1"/>
    </source>
</evidence>
<gene>
    <name evidence="1" type="ORF">QTN89_11435</name>
</gene>
<dbReference type="InterPro" id="IPR046479">
    <property type="entry name" value="DUF6800"/>
</dbReference>
<evidence type="ECO:0000313" key="2">
    <source>
        <dbReference type="Proteomes" id="UP001239462"/>
    </source>
</evidence>
<sequence length="40" mass="4252">MAKLLARAKSGSMEKGEVARKLRALTPGADVIIEREGLNA</sequence>
<dbReference type="Pfam" id="PF20607">
    <property type="entry name" value="DUF6800"/>
    <property type="match status" value="1"/>
</dbReference>
<dbReference type="Proteomes" id="UP001239462">
    <property type="component" value="Unassembled WGS sequence"/>
</dbReference>
<protein>
    <submittedName>
        <fullName evidence="1">Uncharacterized protein</fullName>
    </submittedName>
</protein>
<name>A0ABT7PHR5_9BACT</name>
<organism evidence="1 2">
    <name type="scientific">Roseiconus lacunae</name>
    <dbReference type="NCBI Taxonomy" id="2605694"/>
    <lineage>
        <taxon>Bacteria</taxon>
        <taxon>Pseudomonadati</taxon>
        <taxon>Planctomycetota</taxon>
        <taxon>Planctomycetia</taxon>
        <taxon>Pirellulales</taxon>
        <taxon>Pirellulaceae</taxon>
        <taxon>Roseiconus</taxon>
    </lineage>
</organism>
<accession>A0ABT7PHR5</accession>
<reference evidence="1 2" key="1">
    <citation type="submission" date="2023-06" db="EMBL/GenBank/DDBJ databases">
        <title>Roseiconus lacunae JC819 isolated from Gulf of Mannar region, Tamil Nadu.</title>
        <authorList>
            <person name="Pk S."/>
            <person name="Ch S."/>
            <person name="Ch V.R."/>
        </authorList>
    </citation>
    <scope>NUCLEOTIDE SEQUENCE [LARGE SCALE GENOMIC DNA]</scope>
    <source>
        <strain evidence="1 2">JC819</strain>
    </source>
</reference>
<keyword evidence="2" id="KW-1185">Reference proteome</keyword>